<dbReference type="Proteomes" id="UP000194003">
    <property type="component" value="Unassembled WGS sequence"/>
</dbReference>
<dbReference type="AlphaFoldDB" id="A0A1Y2K115"/>
<gene>
    <name evidence="2" type="ORF">MAIT1_01651</name>
</gene>
<protein>
    <submittedName>
        <fullName evidence="2">Uncharacterized protein</fullName>
    </submittedName>
</protein>
<evidence type="ECO:0000256" key="1">
    <source>
        <dbReference type="SAM" id="SignalP"/>
    </source>
</evidence>
<name>A0A1Y2K115_9PROT</name>
<keyword evidence="3" id="KW-1185">Reference proteome</keyword>
<organism evidence="2 3">
    <name type="scientific">Magnetofaba australis IT-1</name>
    <dbReference type="NCBI Taxonomy" id="1434232"/>
    <lineage>
        <taxon>Bacteria</taxon>
        <taxon>Pseudomonadati</taxon>
        <taxon>Pseudomonadota</taxon>
        <taxon>Magnetococcia</taxon>
        <taxon>Magnetococcales</taxon>
        <taxon>Magnetococcaceae</taxon>
        <taxon>Magnetofaba</taxon>
    </lineage>
</organism>
<dbReference type="RefSeq" id="WP_085443508.1">
    <property type="nucleotide sequence ID" value="NZ_LVJN01000020.1"/>
</dbReference>
<feature type="signal peptide" evidence="1">
    <location>
        <begin position="1"/>
        <end position="27"/>
    </location>
</feature>
<evidence type="ECO:0000313" key="2">
    <source>
        <dbReference type="EMBL" id="OSM01639.1"/>
    </source>
</evidence>
<dbReference type="EMBL" id="LVJN01000020">
    <property type="protein sequence ID" value="OSM01639.1"/>
    <property type="molecule type" value="Genomic_DNA"/>
</dbReference>
<dbReference type="STRING" id="1434232.MAIT1_01651"/>
<keyword evidence="1" id="KW-0732">Signal</keyword>
<dbReference type="OrthoDB" id="9836137at2"/>
<reference evidence="2 3" key="1">
    <citation type="journal article" date="2016" name="BMC Genomics">
        <title>Combined genomic and structural analyses of a cultured magnetotactic bacterium reveals its niche adaptation to a dynamic environment.</title>
        <authorList>
            <person name="Araujo A.C."/>
            <person name="Morillo V."/>
            <person name="Cypriano J."/>
            <person name="Teixeira L.C."/>
            <person name="Leao P."/>
            <person name="Lyra S."/>
            <person name="Almeida L.G."/>
            <person name="Bazylinski D.A."/>
            <person name="Vasconcellos A.T."/>
            <person name="Abreu F."/>
            <person name="Lins U."/>
        </authorList>
    </citation>
    <scope>NUCLEOTIDE SEQUENCE [LARGE SCALE GENOMIC DNA]</scope>
    <source>
        <strain evidence="2 3">IT-1</strain>
    </source>
</reference>
<sequence length="342" mass="38283">MPKNAAVSSRVSSLLLAAACFTVLWSAAPRAAQAEAPQFGSQKFFVDDFNRAPGPIIGNGWLIGRAPEGCETLAEAGVAPPPPQVAVYQMTPVSLQDGRILVQESRSQAPWQIWRVFNRPIDRLELDMIPERVMGGTDDRARIGVRVQFVDDRDQVIGEIWRYVYNTHYLPPRNTPNRYVQGVKAFFDAQPRHVVIDVADIARVHLKDLEMDRVAQTRVMLELTAGWCGSDIAGSFDNVVAYAEREPIFEFSPQEVLAITRSAQTFFTNQSAGFPNNWIMDLKVTHGDRRLSRWVEALRSYRAQHPRDFPSLTAQLSDQTGLPAMATGFALLTLLDNYAPIR</sequence>
<proteinExistence type="predicted"/>
<feature type="chain" id="PRO_5012553627" evidence="1">
    <location>
        <begin position="28"/>
        <end position="342"/>
    </location>
</feature>
<evidence type="ECO:0000313" key="3">
    <source>
        <dbReference type="Proteomes" id="UP000194003"/>
    </source>
</evidence>
<accession>A0A1Y2K115</accession>
<comment type="caution">
    <text evidence="2">The sequence shown here is derived from an EMBL/GenBank/DDBJ whole genome shotgun (WGS) entry which is preliminary data.</text>
</comment>